<keyword evidence="4" id="KW-0597">Phosphoprotein</keyword>
<dbReference type="InterPro" id="IPR003594">
    <property type="entry name" value="HATPase_dom"/>
</dbReference>
<evidence type="ECO:0000256" key="4">
    <source>
        <dbReference type="ARBA" id="ARBA00022553"/>
    </source>
</evidence>
<dbReference type="AlphaFoldDB" id="A0A6J4K040"/>
<evidence type="ECO:0000256" key="6">
    <source>
        <dbReference type="ARBA" id="ARBA00022777"/>
    </source>
</evidence>
<feature type="non-terminal residue" evidence="10">
    <location>
        <position position="1"/>
    </location>
</feature>
<dbReference type="SMART" id="SM00304">
    <property type="entry name" value="HAMP"/>
    <property type="match status" value="1"/>
</dbReference>
<evidence type="ECO:0000259" key="9">
    <source>
        <dbReference type="PROSITE" id="PS50885"/>
    </source>
</evidence>
<dbReference type="Pfam" id="PF02518">
    <property type="entry name" value="HATPase_c"/>
    <property type="match status" value="1"/>
</dbReference>
<evidence type="ECO:0000313" key="10">
    <source>
        <dbReference type="EMBL" id="CAA9291733.1"/>
    </source>
</evidence>
<keyword evidence="7" id="KW-0902">Two-component regulatory system</keyword>
<protein>
    <recommendedName>
        <fullName evidence="3">histidine kinase</fullName>
        <ecNumber evidence="3">2.7.13.3</ecNumber>
    </recommendedName>
</protein>
<proteinExistence type="predicted"/>
<evidence type="ECO:0000256" key="5">
    <source>
        <dbReference type="ARBA" id="ARBA00022679"/>
    </source>
</evidence>
<dbReference type="PANTHER" id="PTHR24421">
    <property type="entry name" value="NITRATE/NITRITE SENSOR PROTEIN NARX-RELATED"/>
    <property type="match status" value="1"/>
</dbReference>
<dbReference type="Gene3D" id="3.30.565.10">
    <property type="entry name" value="Histidine kinase-like ATPase, C-terminal domain"/>
    <property type="match status" value="1"/>
</dbReference>
<gene>
    <name evidence="10" type="ORF">AVDCRST_MAG11-161</name>
</gene>
<dbReference type="EMBL" id="CADCTU010000038">
    <property type="protein sequence ID" value="CAA9291733.1"/>
    <property type="molecule type" value="Genomic_DNA"/>
</dbReference>
<comment type="subcellular location">
    <subcellularLocation>
        <location evidence="2">Membrane</location>
    </subcellularLocation>
</comment>
<dbReference type="GO" id="GO:0046983">
    <property type="term" value="F:protein dimerization activity"/>
    <property type="evidence" value="ECO:0007669"/>
    <property type="project" value="InterPro"/>
</dbReference>
<feature type="domain" description="Histidine kinase" evidence="8">
    <location>
        <begin position="218"/>
        <end position="308"/>
    </location>
</feature>
<dbReference type="InterPro" id="IPR036890">
    <property type="entry name" value="HATPase_C_sf"/>
</dbReference>
<organism evidence="10">
    <name type="scientific">uncultured Gemmatimonadaceae bacterium</name>
    <dbReference type="NCBI Taxonomy" id="246130"/>
    <lineage>
        <taxon>Bacteria</taxon>
        <taxon>Pseudomonadati</taxon>
        <taxon>Gemmatimonadota</taxon>
        <taxon>Gemmatimonadia</taxon>
        <taxon>Gemmatimonadales</taxon>
        <taxon>Gemmatimonadaceae</taxon>
        <taxon>environmental samples</taxon>
    </lineage>
</organism>
<name>A0A6J4K040_9BACT</name>
<evidence type="ECO:0000256" key="7">
    <source>
        <dbReference type="ARBA" id="ARBA00023012"/>
    </source>
</evidence>
<dbReference type="InterPro" id="IPR003660">
    <property type="entry name" value="HAMP_dom"/>
</dbReference>
<dbReference type="GO" id="GO:0016020">
    <property type="term" value="C:membrane"/>
    <property type="evidence" value="ECO:0007669"/>
    <property type="project" value="UniProtKB-SubCell"/>
</dbReference>
<evidence type="ECO:0000259" key="8">
    <source>
        <dbReference type="PROSITE" id="PS50109"/>
    </source>
</evidence>
<dbReference type="InterPro" id="IPR005467">
    <property type="entry name" value="His_kinase_dom"/>
</dbReference>
<dbReference type="InterPro" id="IPR050482">
    <property type="entry name" value="Sensor_HK_TwoCompSys"/>
</dbReference>
<dbReference type="SMART" id="SM00387">
    <property type="entry name" value="HATPase_c"/>
    <property type="match status" value="1"/>
</dbReference>
<dbReference type="PROSITE" id="PS50885">
    <property type="entry name" value="HAMP"/>
    <property type="match status" value="1"/>
</dbReference>
<feature type="domain" description="HAMP" evidence="9">
    <location>
        <begin position="37"/>
        <end position="91"/>
    </location>
</feature>
<dbReference type="EC" id="2.7.13.3" evidence="3"/>
<dbReference type="PROSITE" id="PS50109">
    <property type="entry name" value="HIS_KIN"/>
    <property type="match status" value="1"/>
</dbReference>
<keyword evidence="5" id="KW-0808">Transferase</keyword>
<reference evidence="10" key="1">
    <citation type="submission" date="2020-02" db="EMBL/GenBank/DDBJ databases">
        <authorList>
            <person name="Meier V. D."/>
        </authorList>
    </citation>
    <scope>NUCLEOTIDE SEQUENCE</scope>
    <source>
        <strain evidence="10">AVDCRST_MAG11</strain>
    </source>
</reference>
<dbReference type="PANTHER" id="PTHR24421:SF58">
    <property type="entry name" value="SIGNAL TRANSDUCTION HISTIDINE-PROTEIN KINASE_PHOSPHATASE UHPB"/>
    <property type="match status" value="1"/>
</dbReference>
<dbReference type="SUPFAM" id="SSF55874">
    <property type="entry name" value="ATPase domain of HSP90 chaperone/DNA topoisomerase II/histidine kinase"/>
    <property type="match status" value="1"/>
</dbReference>
<evidence type="ECO:0000256" key="1">
    <source>
        <dbReference type="ARBA" id="ARBA00000085"/>
    </source>
</evidence>
<accession>A0A6J4K040</accession>
<comment type="catalytic activity">
    <reaction evidence="1">
        <text>ATP + protein L-histidine = ADP + protein N-phospho-L-histidine.</text>
        <dbReference type="EC" id="2.7.13.3"/>
    </reaction>
</comment>
<dbReference type="Gene3D" id="1.20.5.1930">
    <property type="match status" value="1"/>
</dbReference>
<dbReference type="GO" id="GO:0000155">
    <property type="term" value="F:phosphorelay sensor kinase activity"/>
    <property type="evidence" value="ECO:0007669"/>
    <property type="project" value="InterPro"/>
</dbReference>
<evidence type="ECO:0000256" key="3">
    <source>
        <dbReference type="ARBA" id="ARBA00012438"/>
    </source>
</evidence>
<keyword evidence="6" id="KW-0418">Kinase</keyword>
<sequence length="320" mass="32727">VAAVGSAARPGTGGLRHVAVPAAALLVGVLEDVLLVRTALGPLRELERTAARVLGGDLAARVPASPVADPDMARVGAALNALLDALGAERARVRALAAEVIRSSDADRARVARELHDSTAQTLAALTLQAGSAARRLVSGGDDGLAEQLTTVRDLSVDALEEVRALSQTVHPRVLEDLGLRAALEELAQACGAEHGARVEVAADGDAGRLAPALSATIYRIAEQALADAAAHARDGRIVVRLTVTSTRASLEIADDGRALAADADGERRPGVGLFVMQERAALLDGVVRVERASGRGTRVAAEFPLLPPAAGGGPHPETA</sequence>
<dbReference type="InterPro" id="IPR011712">
    <property type="entry name" value="Sig_transdc_His_kin_sub3_dim/P"/>
</dbReference>
<dbReference type="Pfam" id="PF07730">
    <property type="entry name" value="HisKA_3"/>
    <property type="match status" value="1"/>
</dbReference>
<evidence type="ECO:0000256" key="2">
    <source>
        <dbReference type="ARBA" id="ARBA00004370"/>
    </source>
</evidence>